<sequence length="258" mass="28724">MANREHNFFYAPTWDYPPNGPIKLGNVIPSVKKPHRPLSCVSPEDSALLKTEKKTVQYTKEKLRSGRFSILTKFLSIFGFGVDVGAEIDNNDEEMFTFDTVETTEFVPTADYVESAVESANVRRFLQTSRYRKPVYIITGVKIVTGAKANTTKSRGPGIEGKVGKKVGTSWEGSSDFVFAYRVSKVFVSEDADKSPTEEEYRKGAMLGDERKEVKLPGLAVLKIEEPAAEAEGFDAEKLLEDDAVVFCAIPREEESDE</sequence>
<keyword evidence="2" id="KW-1185">Reference proteome</keyword>
<evidence type="ECO:0000313" key="2">
    <source>
        <dbReference type="Proteomes" id="UP000654918"/>
    </source>
</evidence>
<protein>
    <submittedName>
        <fullName evidence="1">Uncharacterized protein</fullName>
    </submittedName>
</protein>
<dbReference type="AlphaFoldDB" id="A0A8H6KVR9"/>
<organism evidence="1 2">
    <name type="scientific">Colletotrichum plurivorum</name>
    <dbReference type="NCBI Taxonomy" id="2175906"/>
    <lineage>
        <taxon>Eukaryota</taxon>
        <taxon>Fungi</taxon>
        <taxon>Dikarya</taxon>
        <taxon>Ascomycota</taxon>
        <taxon>Pezizomycotina</taxon>
        <taxon>Sordariomycetes</taxon>
        <taxon>Hypocreomycetidae</taxon>
        <taxon>Glomerellales</taxon>
        <taxon>Glomerellaceae</taxon>
        <taxon>Colletotrichum</taxon>
        <taxon>Colletotrichum orchidearum species complex</taxon>
    </lineage>
</organism>
<comment type="caution">
    <text evidence="1">The sequence shown here is derived from an EMBL/GenBank/DDBJ whole genome shotgun (WGS) entry which is preliminary data.</text>
</comment>
<dbReference type="EMBL" id="WIGO01000020">
    <property type="protein sequence ID" value="KAF6838215.1"/>
    <property type="molecule type" value="Genomic_DNA"/>
</dbReference>
<evidence type="ECO:0000313" key="1">
    <source>
        <dbReference type="EMBL" id="KAF6838215.1"/>
    </source>
</evidence>
<dbReference type="Proteomes" id="UP000654918">
    <property type="component" value="Unassembled WGS sequence"/>
</dbReference>
<reference evidence="1" key="1">
    <citation type="journal article" date="2020" name="Phytopathology">
        <title>Genome Sequence Resources of Colletotrichum truncatum, C. plurivorum, C. musicola, and C. sojae: Four Species Pathogenic to Soybean (Glycine max).</title>
        <authorList>
            <person name="Rogerio F."/>
            <person name="Boufleur T.R."/>
            <person name="Ciampi-Guillardi M."/>
            <person name="Sukno S.A."/>
            <person name="Thon M.R."/>
            <person name="Massola Junior N.S."/>
            <person name="Baroncelli R."/>
        </authorList>
    </citation>
    <scope>NUCLEOTIDE SEQUENCE</scope>
    <source>
        <strain evidence="1">LFN00145</strain>
    </source>
</reference>
<accession>A0A8H6KVR9</accession>
<proteinExistence type="predicted"/>
<name>A0A8H6KVR9_9PEZI</name>
<gene>
    <name evidence="1" type="ORF">CPLU01_02576</name>
</gene>